<dbReference type="Pfam" id="PF00874">
    <property type="entry name" value="PRD"/>
    <property type="match status" value="1"/>
</dbReference>
<dbReference type="eggNOG" id="COG3711">
    <property type="taxonomic scope" value="Bacteria"/>
</dbReference>
<dbReference type="STRING" id="519441.Smon_0196"/>
<feature type="domain" description="PTS EIIB type-2" evidence="7">
    <location>
        <begin position="395"/>
        <end position="486"/>
    </location>
</feature>
<evidence type="ECO:0000313" key="10">
    <source>
        <dbReference type="Proteomes" id="UP000002072"/>
    </source>
</evidence>
<dbReference type="SUPFAM" id="SSF63520">
    <property type="entry name" value="PTS-regulatory domain, PRD"/>
    <property type="match status" value="1"/>
</dbReference>
<evidence type="ECO:0000313" key="9">
    <source>
        <dbReference type="EMBL" id="ACZ00683.1"/>
    </source>
</evidence>
<feature type="domain" description="PRD" evidence="8">
    <location>
        <begin position="283"/>
        <end position="391"/>
    </location>
</feature>
<dbReference type="Gene3D" id="1.10.1790.10">
    <property type="entry name" value="PRD domain"/>
    <property type="match status" value="1"/>
</dbReference>
<keyword evidence="2" id="KW-0677">Repeat</keyword>
<dbReference type="PROSITE" id="PS51099">
    <property type="entry name" value="PTS_EIIB_TYPE_2"/>
    <property type="match status" value="1"/>
</dbReference>
<dbReference type="Pfam" id="PF00359">
    <property type="entry name" value="PTS_EIIA_2"/>
    <property type="match status" value="1"/>
</dbReference>
<keyword evidence="4" id="KW-0010">Activator</keyword>
<feature type="domain" description="PRD" evidence="8">
    <location>
        <begin position="170"/>
        <end position="279"/>
    </location>
</feature>
<dbReference type="SUPFAM" id="SSF55804">
    <property type="entry name" value="Phoshotransferase/anion transport protein"/>
    <property type="match status" value="1"/>
</dbReference>
<dbReference type="AlphaFoldDB" id="D1AWK7"/>
<dbReference type="PANTHER" id="PTHR30185">
    <property type="entry name" value="CRYPTIC BETA-GLUCOSIDE BGL OPERON ANTITERMINATOR"/>
    <property type="match status" value="1"/>
</dbReference>
<evidence type="ECO:0000256" key="1">
    <source>
        <dbReference type="ARBA" id="ARBA00022679"/>
    </source>
</evidence>
<evidence type="ECO:0000259" key="7">
    <source>
        <dbReference type="PROSITE" id="PS51099"/>
    </source>
</evidence>
<reference evidence="9 10" key="1">
    <citation type="journal article" date="2009" name="Stand. Genomic Sci.">
        <title>Complete genome sequence of Streptobacillus moniliformis type strain (9901T).</title>
        <authorList>
            <person name="Nolan M."/>
            <person name="Gronow S."/>
            <person name="Lapidus A."/>
            <person name="Ivanova N."/>
            <person name="Copeland A."/>
            <person name="Lucas S."/>
            <person name="Del Rio T.G."/>
            <person name="Chen F."/>
            <person name="Tice H."/>
            <person name="Pitluck S."/>
            <person name="Cheng J.F."/>
            <person name="Sims D."/>
            <person name="Meincke L."/>
            <person name="Bruce D."/>
            <person name="Goodwin L."/>
            <person name="Brettin T."/>
            <person name="Han C."/>
            <person name="Detter J.C."/>
            <person name="Ovchinikova G."/>
            <person name="Pati A."/>
            <person name="Mavromatis K."/>
            <person name="Mikhailova N."/>
            <person name="Chen A."/>
            <person name="Palaniappan K."/>
            <person name="Land M."/>
            <person name="Hauser L."/>
            <person name="Chang Y.J."/>
            <person name="Jeffries C.D."/>
            <person name="Rohde M."/>
            <person name="Sproer C."/>
            <person name="Goker M."/>
            <person name="Bristow J."/>
            <person name="Eisen J.A."/>
            <person name="Markowitz V."/>
            <person name="Hugenholtz P."/>
            <person name="Kyrpides N.C."/>
            <person name="Klenk H.P."/>
            <person name="Chain P."/>
        </authorList>
    </citation>
    <scope>NUCLEOTIDE SEQUENCE [LARGE SCALE GENOMIC DNA]</scope>
    <source>
        <strain evidence="10">ATCC 14647 / DSM 12112 / NCTC 10651 / 9901</strain>
    </source>
</reference>
<evidence type="ECO:0000256" key="5">
    <source>
        <dbReference type="ARBA" id="ARBA00023163"/>
    </source>
</evidence>
<dbReference type="PANTHER" id="PTHR30185:SF13">
    <property type="entry name" value="LICABCH OPERON REGULATOR-RELATED"/>
    <property type="match status" value="1"/>
</dbReference>
<dbReference type="Gene3D" id="3.40.50.2300">
    <property type="match status" value="1"/>
</dbReference>
<keyword evidence="3" id="KW-0805">Transcription regulation</keyword>
<keyword evidence="5" id="KW-0804">Transcription</keyword>
<evidence type="ECO:0000256" key="4">
    <source>
        <dbReference type="ARBA" id="ARBA00023159"/>
    </source>
</evidence>
<dbReference type="Pfam" id="PF05043">
    <property type="entry name" value="Mga"/>
    <property type="match status" value="1"/>
</dbReference>
<dbReference type="RefSeq" id="WP_012858241.1">
    <property type="nucleotide sequence ID" value="NC_013515.1"/>
</dbReference>
<dbReference type="Pfam" id="PF08279">
    <property type="entry name" value="HTH_11"/>
    <property type="match status" value="1"/>
</dbReference>
<dbReference type="eggNOG" id="COG1762">
    <property type="taxonomic scope" value="Bacteria"/>
</dbReference>
<accession>D1AWK7</accession>
<dbReference type="InterPro" id="IPR050661">
    <property type="entry name" value="BglG_antiterminators"/>
</dbReference>
<dbReference type="EMBL" id="CP001779">
    <property type="protein sequence ID" value="ACZ00683.1"/>
    <property type="molecule type" value="Genomic_DNA"/>
</dbReference>
<dbReference type="InterPro" id="IPR011608">
    <property type="entry name" value="PRD"/>
</dbReference>
<dbReference type="PROSITE" id="PS51094">
    <property type="entry name" value="PTS_EIIA_TYPE_2"/>
    <property type="match status" value="1"/>
</dbReference>
<evidence type="ECO:0000256" key="2">
    <source>
        <dbReference type="ARBA" id="ARBA00022737"/>
    </source>
</evidence>
<dbReference type="InterPro" id="IPR036634">
    <property type="entry name" value="PRD_sf"/>
</dbReference>
<organism evidence="9 10">
    <name type="scientific">Streptobacillus moniliformis (strain ATCC 14647 / DSM 12112 / NCTC 10651 / 9901)</name>
    <dbReference type="NCBI Taxonomy" id="519441"/>
    <lineage>
        <taxon>Bacteria</taxon>
        <taxon>Fusobacteriati</taxon>
        <taxon>Fusobacteriota</taxon>
        <taxon>Fusobacteriia</taxon>
        <taxon>Fusobacteriales</taxon>
        <taxon>Leptotrichiaceae</taxon>
        <taxon>Streptobacillus</taxon>
    </lineage>
</organism>
<dbReference type="SUPFAM" id="SSF52794">
    <property type="entry name" value="PTS system IIB component-like"/>
    <property type="match status" value="1"/>
</dbReference>
<dbReference type="OrthoDB" id="95158at2"/>
<evidence type="ECO:0000256" key="3">
    <source>
        <dbReference type="ARBA" id="ARBA00023015"/>
    </source>
</evidence>
<dbReference type="Gene3D" id="3.40.930.10">
    <property type="entry name" value="Mannitol-specific EII, Chain A"/>
    <property type="match status" value="1"/>
</dbReference>
<evidence type="ECO:0000259" key="6">
    <source>
        <dbReference type="PROSITE" id="PS51094"/>
    </source>
</evidence>
<gene>
    <name evidence="9" type="ordered locus">Smon_0196</name>
</gene>
<dbReference type="Proteomes" id="UP000002072">
    <property type="component" value="Chromosome"/>
</dbReference>
<keyword evidence="10" id="KW-1185">Reference proteome</keyword>
<keyword evidence="1" id="KW-0808">Transferase</keyword>
<dbReference type="InterPro" id="IPR013011">
    <property type="entry name" value="PTS_EIIB_2"/>
</dbReference>
<dbReference type="GeneID" id="29674276"/>
<dbReference type="Gene3D" id="1.10.10.10">
    <property type="entry name" value="Winged helix-like DNA-binding domain superfamily/Winged helix DNA-binding domain"/>
    <property type="match status" value="2"/>
</dbReference>
<sequence length="628" mass="73396">MENELKLIYRILFDGNFHTSTELSAHLKLSDKTCRKYIKELSEILKKHDITIISKTRFGYRLSGNILKENEIFNSDSYKIPITSEERQIYLIDRLISEEGYIKLEDIAEKIYISVKTLSNDIKKIEKIIRTYNLEFERKPYYGLKLVGEELNIRNFLIDVLEKRLNENKFFDSKDRYDINSIAKLTYTFLRDKNVKISDISLQNLVAAIYVTFYRVEANKRIKSIDIEKNELFLSKKTHILECMKYIYNELSHNVDLDSNDIEYITIHFLTSETLTYKSLKTEDINEVNDIIQELIYYVKLTFKIDLYNDEELYKNLYTHILALCIRIRFGIKIKNPLLEDIKKNMPLEYNVATYVCNLISKRFNKRSLSEAEIGFIAVILHMSKGININMSNKKNVLIVCPSGRGVSKFLIYTYSNFFSEYTNIISSCGANELVDMDLGNVDIIFSLIDLDMKIDKPVYKINYFLNDEDILRIKNILKDNNNYLKEIIPKSLFIYLDEIKNKDEIIKLVSDKLMKIPNMNNDIEALIHKREKLGMTEISNEVAIPHPIGVIEGVNVIGVCISKNPVKWINNEVNIILFLCLDNKNNKNEKIYEAFTKIVGNKEIINDILLNPTYDNFINILEHIGGK</sequence>
<dbReference type="GO" id="GO:0008982">
    <property type="term" value="F:protein-N(PI)-phosphohistidine-sugar phosphotransferase activity"/>
    <property type="evidence" value="ECO:0007669"/>
    <property type="project" value="InterPro"/>
</dbReference>
<dbReference type="InterPro" id="IPR013196">
    <property type="entry name" value="HTH_11"/>
</dbReference>
<evidence type="ECO:0000259" key="8">
    <source>
        <dbReference type="PROSITE" id="PS51372"/>
    </source>
</evidence>
<name>D1AWK7_STRM9</name>
<dbReference type="GO" id="GO:0009401">
    <property type="term" value="P:phosphoenolpyruvate-dependent sugar phosphotransferase system"/>
    <property type="evidence" value="ECO:0007669"/>
    <property type="project" value="InterPro"/>
</dbReference>
<dbReference type="InterPro" id="IPR002178">
    <property type="entry name" value="PTS_EIIA_type-2_dom"/>
</dbReference>
<dbReference type="InterPro" id="IPR036095">
    <property type="entry name" value="PTS_EIIB-like_sf"/>
</dbReference>
<dbReference type="InterPro" id="IPR016152">
    <property type="entry name" value="PTrfase/Anion_transptr"/>
</dbReference>
<dbReference type="PROSITE" id="PS51372">
    <property type="entry name" value="PRD_2"/>
    <property type="match status" value="2"/>
</dbReference>
<dbReference type="InterPro" id="IPR036388">
    <property type="entry name" value="WH-like_DNA-bd_sf"/>
</dbReference>
<dbReference type="KEGG" id="smf:Smon_0196"/>
<proteinExistence type="predicted"/>
<dbReference type="InterPro" id="IPR007737">
    <property type="entry name" value="Mga_HTH"/>
</dbReference>
<protein>
    <submittedName>
        <fullName evidence="9">PTS modulated transcriptional regulator, MtlR family</fullName>
    </submittedName>
</protein>
<dbReference type="GO" id="GO:0006355">
    <property type="term" value="P:regulation of DNA-templated transcription"/>
    <property type="evidence" value="ECO:0007669"/>
    <property type="project" value="InterPro"/>
</dbReference>
<dbReference type="CDD" id="cd05568">
    <property type="entry name" value="PTS_IIB_bgl_like"/>
    <property type="match status" value="1"/>
</dbReference>
<feature type="domain" description="PTS EIIA type-2" evidence="6">
    <location>
        <begin position="487"/>
        <end position="625"/>
    </location>
</feature>
<dbReference type="HOGENOM" id="CLU_013442_5_1_0"/>